<evidence type="ECO:0000313" key="15">
    <source>
        <dbReference type="EMBL" id="ORX47245.1"/>
    </source>
</evidence>
<organism evidence="15 16">
    <name type="scientific">Hesseltinella vesiculosa</name>
    <dbReference type="NCBI Taxonomy" id="101127"/>
    <lineage>
        <taxon>Eukaryota</taxon>
        <taxon>Fungi</taxon>
        <taxon>Fungi incertae sedis</taxon>
        <taxon>Mucoromycota</taxon>
        <taxon>Mucoromycotina</taxon>
        <taxon>Mucoromycetes</taxon>
        <taxon>Mucorales</taxon>
        <taxon>Cunninghamellaceae</taxon>
        <taxon>Hesseltinella</taxon>
    </lineage>
</organism>
<proteinExistence type="inferred from homology"/>
<evidence type="ECO:0000256" key="6">
    <source>
        <dbReference type="ARBA" id="ARBA00023159"/>
    </source>
</evidence>
<dbReference type="Pfam" id="PF06333">
    <property type="entry name" value="Med13_C"/>
    <property type="match status" value="1"/>
</dbReference>
<feature type="compositionally biased region" description="Low complexity" evidence="12">
    <location>
        <begin position="604"/>
        <end position="613"/>
    </location>
</feature>
<evidence type="ECO:0000256" key="1">
    <source>
        <dbReference type="ARBA" id="ARBA00004123"/>
    </source>
</evidence>
<evidence type="ECO:0000259" key="13">
    <source>
        <dbReference type="Pfam" id="PF06333"/>
    </source>
</evidence>
<evidence type="ECO:0000313" key="16">
    <source>
        <dbReference type="Proteomes" id="UP000242146"/>
    </source>
</evidence>
<evidence type="ECO:0000256" key="4">
    <source>
        <dbReference type="ARBA" id="ARBA00022491"/>
    </source>
</evidence>
<dbReference type="Proteomes" id="UP000242146">
    <property type="component" value="Unassembled WGS sequence"/>
</dbReference>
<evidence type="ECO:0000256" key="2">
    <source>
        <dbReference type="ARBA" id="ARBA00009354"/>
    </source>
</evidence>
<evidence type="ECO:0000256" key="12">
    <source>
        <dbReference type="SAM" id="MobiDB-lite"/>
    </source>
</evidence>
<feature type="domain" description="MID" evidence="14">
    <location>
        <begin position="1338"/>
        <end position="1521"/>
    </location>
</feature>
<keyword evidence="5 11" id="KW-0805">Transcription regulation</keyword>
<evidence type="ECO:0000256" key="10">
    <source>
        <dbReference type="ARBA" id="ARBA00032008"/>
    </source>
</evidence>
<evidence type="ECO:0000256" key="11">
    <source>
        <dbReference type="RuleBase" id="RU364134"/>
    </source>
</evidence>
<dbReference type="InterPro" id="IPR009401">
    <property type="entry name" value="Med13_C"/>
</dbReference>
<comment type="subcellular location">
    <subcellularLocation>
        <location evidence="1 11">Nucleus</location>
    </subcellularLocation>
</comment>
<dbReference type="PANTHER" id="PTHR48249">
    <property type="entry name" value="MEDIATOR OF RNA POLYMERASE II TRANSCRIPTION SUBUNIT 13"/>
    <property type="match status" value="1"/>
</dbReference>
<feature type="region of interest" description="Disordered" evidence="12">
    <location>
        <begin position="422"/>
        <end position="459"/>
    </location>
</feature>
<comment type="similarity">
    <text evidence="2 11">Belongs to the Mediator complex subunit 13 family.</text>
</comment>
<feature type="region of interest" description="Disordered" evidence="12">
    <location>
        <begin position="795"/>
        <end position="845"/>
    </location>
</feature>
<keyword evidence="8 11" id="KW-0539">Nucleus</keyword>
<gene>
    <name evidence="15" type="ORF">DM01DRAFT_1385988</name>
</gene>
<reference evidence="15 16" key="1">
    <citation type="submission" date="2016-07" db="EMBL/GenBank/DDBJ databases">
        <title>Pervasive Adenine N6-methylation of Active Genes in Fungi.</title>
        <authorList>
            <consortium name="DOE Joint Genome Institute"/>
            <person name="Mondo S.J."/>
            <person name="Dannebaum R.O."/>
            <person name="Kuo R.C."/>
            <person name="Labutti K."/>
            <person name="Haridas S."/>
            <person name="Kuo A."/>
            <person name="Salamov A."/>
            <person name="Ahrendt S.R."/>
            <person name="Lipzen A."/>
            <person name="Sullivan W."/>
            <person name="Andreopoulos W.B."/>
            <person name="Clum A."/>
            <person name="Lindquist E."/>
            <person name="Daum C."/>
            <person name="Ramamoorthy G.K."/>
            <person name="Gryganskyi A."/>
            <person name="Culley D."/>
            <person name="Magnuson J.K."/>
            <person name="James T.Y."/>
            <person name="O'Malley M.A."/>
            <person name="Stajich J.E."/>
            <person name="Spatafora J.W."/>
            <person name="Visel A."/>
            <person name="Grigoriev I.V."/>
        </authorList>
    </citation>
    <scope>NUCLEOTIDE SEQUENCE [LARGE SCALE GENOMIC DNA]</scope>
    <source>
        <strain evidence="15 16">NRRL 3301</strain>
    </source>
</reference>
<comment type="function">
    <text evidence="9 11">Component of the SRB8-11 complex. The SRB8-11 complex is a regulatory module of the Mediator complex which is itself involved in regulation of basal and activated RNA polymerase II-dependent transcription. The SRB8-11 complex may be involved in the transcriptional repression of a subset of genes regulated by Mediator. It may inhibit the association of the Mediator complex with RNA polymerase II to form the holoenzyme complex.</text>
</comment>
<comment type="caution">
    <text evidence="15">The sequence shown here is derived from an EMBL/GenBank/DDBJ whole genome shotgun (WGS) entry which is preliminary data.</text>
</comment>
<feature type="region of interest" description="Disordered" evidence="12">
    <location>
        <begin position="1690"/>
        <end position="1738"/>
    </location>
</feature>
<accession>A0A1X2G907</accession>
<feature type="compositionally biased region" description="Low complexity" evidence="12">
    <location>
        <begin position="576"/>
        <end position="590"/>
    </location>
</feature>
<dbReference type="EMBL" id="MCGT01000034">
    <property type="protein sequence ID" value="ORX47245.1"/>
    <property type="molecule type" value="Genomic_DNA"/>
</dbReference>
<dbReference type="GO" id="GO:0016592">
    <property type="term" value="C:mediator complex"/>
    <property type="evidence" value="ECO:0007669"/>
    <property type="project" value="InterPro"/>
</dbReference>
<keyword evidence="4 11" id="KW-0678">Repressor</keyword>
<comment type="subunit">
    <text evidence="11">Component of the SRB8-11 complex, which itself associates with the Mediator complex.</text>
</comment>
<evidence type="ECO:0000256" key="9">
    <source>
        <dbReference type="ARBA" id="ARBA00025661"/>
    </source>
</evidence>
<name>A0A1X2G907_9FUNG</name>
<feature type="domain" description="Mediator complex subunit Med13 C-terminal" evidence="13">
    <location>
        <begin position="1551"/>
        <end position="1881"/>
    </location>
</feature>
<dbReference type="GO" id="GO:0003713">
    <property type="term" value="F:transcription coactivator activity"/>
    <property type="evidence" value="ECO:0007669"/>
    <property type="project" value="TreeGrafter"/>
</dbReference>
<evidence type="ECO:0000256" key="7">
    <source>
        <dbReference type="ARBA" id="ARBA00023163"/>
    </source>
</evidence>
<dbReference type="Pfam" id="PF18296">
    <property type="entry name" value="MID_MedPIWI"/>
    <property type="match status" value="1"/>
</dbReference>
<dbReference type="OrthoDB" id="103819at2759"/>
<dbReference type="InterPro" id="IPR041285">
    <property type="entry name" value="MID_MedPIWI"/>
</dbReference>
<sequence length="1893" mass="207158">MVDRPGLILAVPTKSGVSQIRYRAYQQGCPRSSLQAFFSWKDQSAPPSNETLLISTYQQLIEQKIPCMWQMRPVAKPNPESSPEADNVILELWVFWFDDRHTGIIDGNASLKELDELRVGSFTWESVTAKNTHRTNACALVTVVIEYKLFMKALRNLIVPYMIKLNAMPLGDFFIFPPGYLEPTVGENDSSINRSTSLCCTYNIYLISTNLIFQPSSRRIRLRHLSSSDLQTKAKVLLSPTGEQALLMPTRHSIPTKLETQILQQWSALLQIPMTNLAAPSPSSLPLVSPIRIGSGDVIYFPSRLVFVLTPTKYSPSAMAGMNGTLGYNHGLVEDLAQKWNREMWISQVLTMQSSKASRHRIDYWSYNNPRLHTTLTALDSLATTAIQPASNDPNSPMLIHGGVLVKAMSEPILSSPLMASKSVATPSSPLPKDDWDAQATSQPALPDQPYPSSSTSVLTQSFKAMPSSLTDFVQQYFTTPPASTPSLSDVSMQMNGNSLDLLQTSAQTHGLGTSPLLISQQAILPLSSGQPTTPGQQPPPPPPQPDLILSYGATNPTPTLGFPGSGHPPMPPTQMQPSPLQQQPSPQQQPDHKPPPSMPPQQQPYQDPSFYPMPGAAPSVPVQHFMEALPGADSTDTQAAAPSLDLSVMESMDAISYDVSGTWADDDLDKLELDLDVTEEDFDFFETAAPKPRPPADLTKSMMAPMDFLPVKQEDQMLLDSLDFGKPDVLTNDALDELLDAAPPGLSDPMLDAHVKMEQDAFAIDMTALHQDEAMDLAMDDALLATAATASSVLVDPTDNDDRSSDPQPLSPDRPTLAHLEPAASATDKTPGRHLSPTMDREQRLVPPSFAPLAITNHVNNAKYMQGGKFTYVPGADLPTTDSKKRPKKKDRGYRPDYVPVTKKKKKTAAATVTTEGNDYTTVTNLSQPPNPSLVDKDGDHVMAMAPPAARLPGKASLSRRTSTTTASGTSTSTSDSDSDSDSSQASDTSSSTSTSSSSGLLRAPKTTDNVSEEGEIPAGGLPVSSSTVSSCRGPLSRAQSDDSSSHRSSNQATDDQSMPMDSGHATPVRRSRLPVTTAGGDSHAWHEEQDPGRLLDTLAKACTIYLHRLIGDIKVPHGGKRRYVLDKLDLDYDTPFSDTVAPSSVQPERYTAEDEPSLQYLCQQAVLGGYPFFGGLAEISTNGGEVALGESTRIIISRHCNLLQNARGGTTHVPSLTTDYGRVLQDFKGMLGDIFDPQASIVDEPMAMADTPEFTSSVSVNGPLNIQQYYELSESNQTHSKYGKYQVKKKRPLEPNFDTLHSPDIVVSRHDEFIEGSPKLIGFWEKLRLEPYSAKKNISYFVVFPSNEELETTVQTFMKNLSSVYETCCLGTHHAGYMDPFRRGSASVPLLPEEPGESRNARQRRSYMKTCEQLGATLGGVMAENVYIVIYMVNPSPHLSSSLQLSRCYDQLVKSFERARQEHIQASLVNGTRVPSDKTRARLVLQLLPIEHVVRCSEFGTYTKSGLKEIAFSVYGKCPTIVTNPKAAVLPSHPPSPQQRHGATTREIYSPPFVLTKQVPEQITFSLNASVRLPAILDQDATLHMAYVYSLDRRWMTVVWTDHRGELVDHAVLRASGRQAAPFTVVFEEAWKKSKAMAAQADFDWTFVIVKLGLMFENELQAWVHVIPDKEKVAIVCMDMESSLNVDNLGGPDGLSPANAPDTPQTPQTPNVGPNHVSTPPPSSSANTPVSQSPAALSMNKQAAVAASTLADSTTIDTAASTTITKILLLNHRVAYSRKRHRVSEGVTLMDAISDIESWILPLSSGYLIHMPKPGAPTPPTEEQFGRSPCILEMHLIYNQTQHSSYTTLRDIIKRYHALSFVNLVPSSYNCLPIHIVLADRLWRLLLVVDY</sequence>
<feature type="region of interest" description="Disordered" evidence="12">
    <location>
        <begin position="876"/>
        <end position="1090"/>
    </location>
</feature>
<feature type="compositionally biased region" description="Polar residues" evidence="12">
    <location>
        <begin position="917"/>
        <end position="929"/>
    </location>
</feature>
<dbReference type="InterPro" id="IPR051139">
    <property type="entry name" value="Mediator_complx_sub13"/>
</dbReference>
<protein>
    <recommendedName>
        <fullName evidence="3 11">Mediator of RNA polymerase II transcription subunit 13</fullName>
    </recommendedName>
    <alternativeName>
        <fullName evidence="10 11">Mediator complex subunit 13</fullName>
    </alternativeName>
</protein>
<keyword evidence="6 11" id="KW-0010">Activator</keyword>
<evidence type="ECO:0000256" key="8">
    <source>
        <dbReference type="ARBA" id="ARBA00023242"/>
    </source>
</evidence>
<dbReference type="STRING" id="101127.A0A1X2G907"/>
<feature type="region of interest" description="Disordered" evidence="12">
    <location>
        <begin position="527"/>
        <end position="619"/>
    </location>
</feature>
<feature type="compositionally biased region" description="Low complexity" evidence="12">
    <location>
        <begin position="958"/>
        <end position="1002"/>
    </location>
</feature>
<keyword evidence="16" id="KW-1185">Reference proteome</keyword>
<dbReference type="PANTHER" id="PTHR48249:SF3">
    <property type="entry name" value="MEDIATOR OF RNA POLYMERASE II TRANSCRIPTION SUBUNIT 13"/>
    <property type="match status" value="1"/>
</dbReference>
<feature type="compositionally biased region" description="Pro residues" evidence="12">
    <location>
        <begin position="537"/>
        <end position="546"/>
    </location>
</feature>
<dbReference type="GO" id="GO:0045944">
    <property type="term" value="P:positive regulation of transcription by RNA polymerase II"/>
    <property type="evidence" value="ECO:0007669"/>
    <property type="project" value="TreeGrafter"/>
</dbReference>
<evidence type="ECO:0000256" key="3">
    <source>
        <dbReference type="ARBA" id="ARBA00019618"/>
    </source>
</evidence>
<evidence type="ECO:0000259" key="14">
    <source>
        <dbReference type="Pfam" id="PF18296"/>
    </source>
</evidence>
<feature type="compositionally biased region" description="Polar residues" evidence="12">
    <location>
        <begin position="1704"/>
        <end position="1714"/>
    </location>
</feature>
<evidence type="ECO:0000256" key="5">
    <source>
        <dbReference type="ARBA" id="ARBA00023015"/>
    </source>
</evidence>
<keyword evidence="7 11" id="KW-0804">Transcription</keyword>